<dbReference type="Proteomes" id="UP000631114">
    <property type="component" value="Unassembled WGS sequence"/>
</dbReference>
<keyword evidence="3" id="KW-1185">Reference proteome</keyword>
<dbReference type="EMBL" id="JADFTS010000002">
    <property type="protein sequence ID" value="KAF9619324.1"/>
    <property type="molecule type" value="Genomic_DNA"/>
</dbReference>
<dbReference type="SUPFAM" id="SSF161084">
    <property type="entry name" value="MAPEG domain-like"/>
    <property type="match status" value="1"/>
</dbReference>
<evidence type="ECO:0000256" key="1">
    <source>
        <dbReference type="SAM" id="Phobius"/>
    </source>
</evidence>
<keyword evidence="1" id="KW-1133">Transmembrane helix</keyword>
<keyword evidence="1" id="KW-0472">Membrane</keyword>
<keyword evidence="1" id="KW-0812">Transmembrane</keyword>
<accession>A0A835ILC9</accession>
<sequence>MMSVFFLVLALGGLALGLVFTMGWIFYFIGYSTGDPKNRMKAGEKVVMSNDGIRLLLDLARSSSREGLQFEAAKHVAYGENSRM</sequence>
<evidence type="ECO:0000313" key="2">
    <source>
        <dbReference type="EMBL" id="KAF9619324.1"/>
    </source>
</evidence>
<reference evidence="2 3" key="1">
    <citation type="submission" date="2020-10" db="EMBL/GenBank/DDBJ databases">
        <title>The Coptis chinensis genome and diversification of protoberbering-type alkaloids.</title>
        <authorList>
            <person name="Wang B."/>
            <person name="Shu S."/>
            <person name="Song C."/>
            <person name="Liu Y."/>
        </authorList>
    </citation>
    <scope>NUCLEOTIDE SEQUENCE [LARGE SCALE GENOMIC DNA]</scope>
    <source>
        <strain evidence="2">HL-2020</strain>
        <tissue evidence="2">Leaf</tissue>
    </source>
</reference>
<gene>
    <name evidence="2" type="ORF">IFM89_006511</name>
</gene>
<evidence type="ECO:0000313" key="3">
    <source>
        <dbReference type="Proteomes" id="UP000631114"/>
    </source>
</evidence>
<dbReference type="AlphaFoldDB" id="A0A835ILC9"/>
<protein>
    <submittedName>
        <fullName evidence="2">Uncharacterized protein</fullName>
    </submittedName>
</protein>
<name>A0A835ILC9_9MAGN</name>
<feature type="transmembrane region" description="Helical" evidence="1">
    <location>
        <begin position="6"/>
        <end position="31"/>
    </location>
</feature>
<organism evidence="2 3">
    <name type="scientific">Coptis chinensis</name>
    <dbReference type="NCBI Taxonomy" id="261450"/>
    <lineage>
        <taxon>Eukaryota</taxon>
        <taxon>Viridiplantae</taxon>
        <taxon>Streptophyta</taxon>
        <taxon>Embryophyta</taxon>
        <taxon>Tracheophyta</taxon>
        <taxon>Spermatophyta</taxon>
        <taxon>Magnoliopsida</taxon>
        <taxon>Ranunculales</taxon>
        <taxon>Ranunculaceae</taxon>
        <taxon>Coptidoideae</taxon>
        <taxon>Coptis</taxon>
    </lineage>
</organism>
<dbReference type="InterPro" id="IPR023352">
    <property type="entry name" value="MAPEG-like_dom_sf"/>
</dbReference>
<proteinExistence type="predicted"/>
<comment type="caution">
    <text evidence="2">The sequence shown here is derived from an EMBL/GenBank/DDBJ whole genome shotgun (WGS) entry which is preliminary data.</text>
</comment>